<feature type="region of interest" description="Disordered" evidence="1">
    <location>
        <begin position="94"/>
        <end position="118"/>
    </location>
</feature>
<evidence type="ECO:0000313" key="3">
    <source>
        <dbReference type="Proteomes" id="UP001190700"/>
    </source>
</evidence>
<dbReference type="EMBL" id="LGRX02032787">
    <property type="protein sequence ID" value="KAK3243533.1"/>
    <property type="molecule type" value="Genomic_DNA"/>
</dbReference>
<feature type="compositionally biased region" description="Basic residues" evidence="1">
    <location>
        <begin position="95"/>
        <end position="114"/>
    </location>
</feature>
<proteinExistence type="predicted"/>
<organism evidence="2 3">
    <name type="scientific">Cymbomonas tetramitiformis</name>
    <dbReference type="NCBI Taxonomy" id="36881"/>
    <lineage>
        <taxon>Eukaryota</taxon>
        <taxon>Viridiplantae</taxon>
        <taxon>Chlorophyta</taxon>
        <taxon>Pyramimonadophyceae</taxon>
        <taxon>Pyramimonadales</taxon>
        <taxon>Pyramimonadaceae</taxon>
        <taxon>Cymbomonas</taxon>
    </lineage>
</organism>
<dbReference type="AlphaFoldDB" id="A0AAE0EWS3"/>
<comment type="caution">
    <text evidence="2">The sequence shown here is derived from an EMBL/GenBank/DDBJ whole genome shotgun (WGS) entry which is preliminary data.</text>
</comment>
<keyword evidence="3" id="KW-1185">Reference proteome</keyword>
<accession>A0AAE0EWS3</accession>
<protein>
    <submittedName>
        <fullName evidence="2">Uncharacterized protein</fullName>
    </submittedName>
</protein>
<name>A0AAE0EWS3_9CHLO</name>
<evidence type="ECO:0000313" key="2">
    <source>
        <dbReference type="EMBL" id="KAK3243533.1"/>
    </source>
</evidence>
<evidence type="ECO:0000256" key="1">
    <source>
        <dbReference type="SAM" id="MobiDB-lite"/>
    </source>
</evidence>
<gene>
    <name evidence="2" type="ORF">CYMTET_46821</name>
</gene>
<reference evidence="2 3" key="1">
    <citation type="journal article" date="2015" name="Genome Biol. Evol.">
        <title>Comparative Genomics of a Bacterivorous Green Alga Reveals Evolutionary Causalities and Consequences of Phago-Mixotrophic Mode of Nutrition.</title>
        <authorList>
            <person name="Burns J.A."/>
            <person name="Paasch A."/>
            <person name="Narechania A."/>
            <person name="Kim E."/>
        </authorList>
    </citation>
    <scope>NUCLEOTIDE SEQUENCE [LARGE SCALE GENOMIC DNA]</scope>
    <source>
        <strain evidence="2 3">PLY_AMNH</strain>
    </source>
</reference>
<dbReference type="Proteomes" id="UP001190700">
    <property type="component" value="Unassembled WGS sequence"/>
</dbReference>
<sequence>MKPPGLHSCPAVVVDPSPEGHPFSVSGSKYRSSCVAGFFSYYSRSGASSMYRKESFDVARFCFLFAVFHCLTSVCAGLSSQSVHSILPDANFHPSHTKAHSSHGSPKGHQRSRKTQSSATFKAAMYKDLPMPHKANITKDSAAGNFKSHPLGSHEAKAAALQKVKDKLCKFGILRSTFNQGNADQPSKRRLVCCPKFCGDKCSVNSCSAYKADSQYYQQCCPKAIVEHQNKCDKGEPPCQISMDDPNVPDYLSNMLATAKTGSEIMRNKTRTGSSSIAFVVWYASPASELSDTSHKYKSAGTKKSVPTWSKFDSNMDKMSKMIQMNFESARLTHPGCRLVILTDENTVFTPMATTVEVPGPPVEVVRIAGLDVHEEMISRMKARIKFLASEKTTARSNLILLDTDMLIMKSMAKVFDSVRLGV</sequence>